<dbReference type="RefSeq" id="WP_344654049.1">
    <property type="nucleotide sequence ID" value="NZ_BAAAGX010000041.1"/>
</dbReference>
<evidence type="ECO:0000313" key="5">
    <source>
        <dbReference type="EMBL" id="GAA0279028.1"/>
    </source>
</evidence>
<reference evidence="5 6" key="1">
    <citation type="journal article" date="2019" name="Int. J. Syst. Evol. Microbiol.">
        <title>The Global Catalogue of Microorganisms (GCM) 10K type strain sequencing project: providing services to taxonomists for standard genome sequencing and annotation.</title>
        <authorList>
            <consortium name="The Broad Institute Genomics Platform"/>
            <consortium name="The Broad Institute Genome Sequencing Center for Infectious Disease"/>
            <person name="Wu L."/>
            <person name="Ma J."/>
        </authorList>
    </citation>
    <scope>NUCLEOTIDE SEQUENCE [LARGE SCALE GENOMIC DNA]</scope>
    <source>
        <strain evidence="5 6">JCM 10425</strain>
    </source>
</reference>
<evidence type="ECO:0000256" key="1">
    <source>
        <dbReference type="ARBA" id="ARBA00001974"/>
    </source>
</evidence>
<dbReference type="EMBL" id="BAAAGX010000041">
    <property type="protein sequence ID" value="GAA0279028.1"/>
    <property type="molecule type" value="Genomic_DNA"/>
</dbReference>
<keyword evidence="5" id="KW-0560">Oxidoreductase</keyword>
<keyword evidence="3" id="KW-0274">FAD</keyword>
<name>A0ABN0V7B0_9ACTN</name>
<sequence length="481" mass="51506">MPTTTADVIVVGAGPTGLLLAAELGLAGVRPVVLERHPEPRNVAKAGGLGGQILKLLRHRGLLDRLRTVADDPDPAPRFPFGGVHVDLTALPDAPMHAVGVPQARLERLLEDRARELGADLRRGHEMRALTQDAETVTVETRGGERLTARWVVGCDGPRSPVRTLAGIDFPGTTYPEVNRLARVTVPGRPDGDLDVDGVGRLGVGFTRTAGGVFGYGGITDGVLFASTVEEEPVEYDDDQPMTLAEFRDSVRRVLGVELPMGTPLRLSRWQFQDRRAERYRDRRVFLAGDAAHLLPATGAALNLGLLDAVNLAWKLAAEVHGWAPGGLLDTYESERGYAAARALRQTRAQVALRRGTDPAAEALREVVQDLLADAGAARRLGAMIAGADVRYPGVGTHALTGTFAPDLGADLSRARPVLLDLADRADLRAAAEPWTDRVDVRTLVAADRPADAVLIRPDAHVAWAGTDAVELVRALTVWFG</sequence>
<evidence type="ECO:0000259" key="4">
    <source>
        <dbReference type="Pfam" id="PF01494"/>
    </source>
</evidence>
<dbReference type="PANTHER" id="PTHR43004:SF19">
    <property type="entry name" value="BINDING MONOOXYGENASE, PUTATIVE (JCVI)-RELATED"/>
    <property type="match status" value="1"/>
</dbReference>
<dbReference type="GO" id="GO:0004497">
    <property type="term" value="F:monooxygenase activity"/>
    <property type="evidence" value="ECO:0007669"/>
    <property type="project" value="UniProtKB-KW"/>
</dbReference>
<protein>
    <submittedName>
        <fullName evidence="5">FAD-dependent monooxygenase</fullName>
    </submittedName>
</protein>
<dbReference type="Proteomes" id="UP001500967">
    <property type="component" value="Unassembled WGS sequence"/>
</dbReference>
<evidence type="ECO:0000256" key="2">
    <source>
        <dbReference type="ARBA" id="ARBA00022630"/>
    </source>
</evidence>
<dbReference type="Pfam" id="PF21274">
    <property type="entry name" value="Rng_hyd_C"/>
    <property type="match status" value="1"/>
</dbReference>
<dbReference type="InterPro" id="IPR036188">
    <property type="entry name" value="FAD/NAD-bd_sf"/>
</dbReference>
<evidence type="ECO:0000256" key="3">
    <source>
        <dbReference type="ARBA" id="ARBA00022827"/>
    </source>
</evidence>
<proteinExistence type="predicted"/>
<comment type="cofactor">
    <cofactor evidence="1">
        <name>FAD</name>
        <dbReference type="ChEBI" id="CHEBI:57692"/>
    </cofactor>
</comment>
<feature type="domain" description="FAD-binding" evidence="4">
    <location>
        <begin position="6"/>
        <end position="346"/>
    </location>
</feature>
<keyword evidence="2" id="KW-0285">Flavoprotein</keyword>
<keyword evidence="5" id="KW-0503">Monooxygenase</keyword>
<dbReference type="SUPFAM" id="SSF51905">
    <property type="entry name" value="FAD/NAD(P)-binding domain"/>
    <property type="match status" value="1"/>
</dbReference>
<organism evidence="5 6">
    <name type="scientific">Cryptosporangium japonicum</name>
    <dbReference type="NCBI Taxonomy" id="80872"/>
    <lineage>
        <taxon>Bacteria</taxon>
        <taxon>Bacillati</taxon>
        <taxon>Actinomycetota</taxon>
        <taxon>Actinomycetes</taxon>
        <taxon>Cryptosporangiales</taxon>
        <taxon>Cryptosporangiaceae</taxon>
        <taxon>Cryptosporangium</taxon>
    </lineage>
</organism>
<dbReference type="Gene3D" id="3.30.70.2450">
    <property type="match status" value="1"/>
</dbReference>
<gene>
    <name evidence="5" type="ORF">GCM10009539_78560</name>
</gene>
<keyword evidence="6" id="KW-1185">Reference proteome</keyword>
<dbReference type="Gene3D" id="3.40.30.120">
    <property type="match status" value="1"/>
</dbReference>
<dbReference type="Pfam" id="PF01494">
    <property type="entry name" value="FAD_binding_3"/>
    <property type="match status" value="1"/>
</dbReference>
<accession>A0ABN0V7B0</accession>
<dbReference type="PANTHER" id="PTHR43004">
    <property type="entry name" value="TRK SYSTEM POTASSIUM UPTAKE PROTEIN"/>
    <property type="match status" value="1"/>
</dbReference>
<dbReference type="Gene3D" id="3.50.50.60">
    <property type="entry name" value="FAD/NAD(P)-binding domain"/>
    <property type="match status" value="1"/>
</dbReference>
<comment type="caution">
    <text evidence="5">The sequence shown here is derived from an EMBL/GenBank/DDBJ whole genome shotgun (WGS) entry which is preliminary data.</text>
</comment>
<dbReference type="InterPro" id="IPR002938">
    <property type="entry name" value="FAD-bd"/>
</dbReference>
<dbReference type="InterPro" id="IPR050641">
    <property type="entry name" value="RIFMO-like"/>
</dbReference>
<evidence type="ECO:0000313" key="6">
    <source>
        <dbReference type="Proteomes" id="UP001500967"/>
    </source>
</evidence>
<dbReference type="PRINTS" id="PR00420">
    <property type="entry name" value="RNGMNOXGNASE"/>
</dbReference>